<dbReference type="NCBIfam" id="TIGR01845">
    <property type="entry name" value="outer_NodT"/>
    <property type="match status" value="1"/>
</dbReference>
<dbReference type="RefSeq" id="WP_036278949.1">
    <property type="nucleotide sequence ID" value="NZ_CP014476.1"/>
</dbReference>
<protein>
    <submittedName>
        <fullName evidence="4">RND transporter</fullName>
    </submittedName>
</protein>
<dbReference type="PANTHER" id="PTHR30203">
    <property type="entry name" value="OUTER MEMBRANE CATION EFFLUX PROTEIN"/>
    <property type="match status" value="1"/>
</dbReference>
<evidence type="ECO:0000256" key="1">
    <source>
        <dbReference type="ARBA" id="ARBA00007613"/>
    </source>
</evidence>
<evidence type="ECO:0000313" key="4">
    <source>
        <dbReference type="EMBL" id="AMK79251.1"/>
    </source>
</evidence>
<dbReference type="OrthoDB" id="9770517at2"/>
<dbReference type="PANTHER" id="PTHR30203:SF33">
    <property type="entry name" value="BLR4455 PROTEIN"/>
    <property type="match status" value="1"/>
</dbReference>
<keyword evidence="2" id="KW-0449">Lipoprotein</keyword>
<comment type="similarity">
    <text evidence="1 2">Belongs to the outer membrane factor (OMF) (TC 1.B.17) family.</text>
</comment>
<keyword evidence="2" id="KW-1134">Transmembrane beta strand</keyword>
<dbReference type="KEGG" id="mdn:JT25_022655"/>
<dbReference type="GO" id="GO:0009279">
    <property type="term" value="C:cell outer membrane"/>
    <property type="evidence" value="ECO:0007669"/>
    <property type="project" value="UniProtKB-SubCell"/>
</dbReference>
<name>A0A140E777_9GAMM</name>
<dbReference type="Pfam" id="PF02321">
    <property type="entry name" value="OEP"/>
    <property type="match status" value="2"/>
</dbReference>
<organism evidence="4 5">
    <name type="scientific">Methylomonas denitrificans</name>
    <dbReference type="NCBI Taxonomy" id="1538553"/>
    <lineage>
        <taxon>Bacteria</taxon>
        <taxon>Pseudomonadati</taxon>
        <taxon>Pseudomonadota</taxon>
        <taxon>Gammaproteobacteria</taxon>
        <taxon>Methylococcales</taxon>
        <taxon>Methylococcaceae</taxon>
        <taxon>Methylomonas</taxon>
    </lineage>
</organism>
<dbReference type="Gene3D" id="2.20.200.10">
    <property type="entry name" value="Outer membrane efflux proteins (OEP)"/>
    <property type="match status" value="1"/>
</dbReference>
<keyword evidence="5" id="KW-1185">Reference proteome</keyword>
<sequence>MRLRISPPLIASLLTLPLAACTVGPDYVRPQANVSEEFKEVKGWKQAQPRDTGLPGKWWEIFNDPKLNELEEQVAAANQSIIQAEAQYRQAQHLVQSVQSSLLPVATLTGTFNRFRAATGQNVAVGGVRNLFGQAVGVAWEPDLWGSVRRQVEANTSNAQASAATLHALILSSQSALADSYFQMKTLDAQKALLDETVTAFAKILEITKNRYAVGVVAKADVVQAETQLETVRAQSIDLGVQRAKLEHAIAVLIGKMPAELALAVSPLNAQPPGVPVSLPSELLERRPDIAAAERKIAAANAQIGVAKAAYFPTLNLASTNGFQSPTADTLFTMARRYWSLGPAGLALTLFDGGAKNAQYKQAIDAYDASVAAYRQTVLTGFQEVEDNLAALRILDEETQVQDKAVAAAKQALALTNNQYQAGTVSYINVMTAQTAALSNQQTAVQLLGQRLSASVLLVKALGGGWNETLVPTEDEADGDRKWTDYLILPVVE</sequence>
<proteinExistence type="inferred from homology"/>
<keyword evidence="2" id="KW-0812">Transmembrane</keyword>
<feature type="chain" id="PRO_5007747380" evidence="2">
    <location>
        <begin position="21"/>
        <end position="493"/>
    </location>
</feature>
<dbReference type="Proteomes" id="UP000030512">
    <property type="component" value="Chromosome"/>
</dbReference>
<dbReference type="EMBL" id="CP014476">
    <property type="protein sequence ID" value="AMK79251.1"/>
    <property type="molecule type" value="Genomic_DNA"/>
</dbReference>
<feature type="coiled-coil region" evidence="3">
    <location>
        <begin position="67"/>
        <end position="94"/>
    </location>
</feature>
<keyword evidence="2" id="KW-0472">Membrane</keyword>
<keyword evidence="2" id="KW-0732">Signal</keyword>
<dbReference type="InterPro" id="IPR003423">
    <property type="entry name" value="OMP_efflux"/>
</dbReference>
<feature type="signal peptide" evidence="2">
    <location>
        <begin position="1"/>
        <end position="20"/>
    </location>
</feature>
<gene>
    <name evidence="4" type="ORF">JT25_022655</name>
</gene>
<dbReference type="SUPFAM" id="SSF56954">
    <property type="entry name" value="Outer membrane efflux proteins (OEP)"/>
    <property type="match status" value="1"/>
</dbReference>
<evidence type="ECO:0000256" key="3">
    <source>
        <dbReference type="SAM" id="Coils"/>
    </source>
</evidence>
<keyword evidence="2" id="KW-0564">Palmitate</keyword>
<evidence type="ECO:0000313" key="5">
    <source>
        <dbReference type="Proteomes" id="UP000030512"/>
    </source>
</evidence>
<reference evidence="4 5" key="1">
    <citation type="journal article" date="2015" name="Environ. Microbiol.">
        <title>Methane oxidation coupled to nitrate reduction under hypoxia by the Gammaproteobacterium Methylomonas denitrificans, sp. nov. type strain FJG1.</title>
        <authorList>
            <person name="Kits K.D."/>
            <person name="Klotz M.G."/>
            <person name="Stein L.Y."/>
        </authorList>
    </citation>
    <scope>NUCLEOTIDE SEQUENCE [LARGE SCALE GENOMIC DNA]</scope>
    <source>
        <strain evidence="4 5">FJG1</strain>
    </source>
</reference>
<evidence type="ECO:0000256" key="2">
    <source>
        <dbReference type="RuleBase" id="RU362097"/>
    </source>
</evidence>
<dbReference type="Gene3D" id="1.20.1600.10">
    <property type="entry name" value="Outer membrane efflux proteins (OEP)"/>
    <property type="match status" value="1"/>
</dbReference>
<dbReference type="AlphaFoldDB" id="A0A140E777"/>
<keyword evidence="3" id="KW-0175">Coiled coil</keyword>
<accession>A0A140E777</accession>
<dbReference type="InterPro" id="IPR010131">
    <property type="entry name" value="MdtP/NodT-like"/>
</dbReference>
<dbReference type="GO" id="GO:0015562">
    <property type="term" value="F:efflux transmembrane transporter activity"/>
    <property type="evidence" value="ECO:0007669"/>
    <property type="project" value="InterPro"/>
</dbReference>
<comment type="subcellular location">
    <subcellularLocation>
        <location evidence="2">Cell outer membrane</location>
        <topology evidence="2">Lipid-anchor</topology>
    </subcellularLocation>
</comment>
<dbReference type="STRING" id="1538553.JT25_022655"/>